<dbReference type="KEGG" id="spiu:SPICUR_07235"/>
<evidence type="ECO:0000313" key="7">
    <source>
        <dbReference type="Proteomes" id="UP000017640"/>
    </source>
</evidence>
<keyword evidence="3" id="KW-1133">Transmembrane helix</keyword>
<dbReference type="HOGENOM" id="CLU_503350_0_0_6"/>
<feature type="domain" description="FimV N-terminal" evidence="5">
    <location>
        <begin position="21"/>
        <end position="126"/>
    </location>
</feature>
<evidence type="ECO:0000256" key="4">
    <source>
        <dbReference type="SAM" id="SignalP"/>
    </source>
</evidence>
<dbReference type="EMBL" id="CP005990">
    <property type="protein sequence ID" value="AGY92410.1"/>
    <property type="molecule type" value="Genomic_DNA"/>
</dbReference>
<feature type="compositionally biased region" description="Pro residues" evidence="2">
    <location>
        <begin position="238"/>
        <end position="250"/>
    </location>
</feature>
<evidence type="ECO:0000259" key="5">
    <source>
        <dbReference type="Pfam" id="PF25800"/>
    </source>
</evidence>
<name>U5T4M2_9GAMM</name>
<evidence type="ECO:0000256" key="3">
    <source>
        <dbReference type="SAM" id="Phobius"/>
    </source>
</evidence>
<evidence type="ECO:0000256" key="1">
    <source>
        <dbReference type="SAM" id="Coils"/>
    </source>
</evidence>
<feature type="signal peptide" evidence="4">
    <location>
        <begin position="1"/>
        <end position="20"/>
    </location>
</feature>
<dbReference type="Proteomes" id="UP000017640">
    <property type="component" value="Chromosome"/>
</dbReference>
<feature type="transmembrane region" description="Helical" evidence="3">
    <location>
        <begin position="383"/>
        <end position="400"/>
    </location>
</feature>
<feature type="region of interest" description="Disordered" evidence="2">
    <location>
        <begin position="207"/>
        <end position="255"/>
    </location>
</feature>
<dbReference type="InterPro" id="IPR020012">
    <property type="entry name" value="LysM_FimV"/>
</dbReference>
<evidence type="ECO:0000313" key="6">
    <source>
        <dbReference type="EMBL" id="AGY92410.1"/>
    </source>
</evidence>
<feature type="coiled-coil region" evidence="1">
    <location>
        <begin position="285"/>
        <end position="326"/>
    </location>
</feature>
<feature type="chain" id="PRO_5004664494" description="FimV N-terminal domain-containing protein" evidence="4">
    <location>
        <begin position="21"/>
        <end position="541"/>
    </location>
</feature>
<dbReference type="InterPro" id="IPR057840">
    <property type="entry name" value="FimV_N"/>
</dbReference>
<dbReference type="Pfam" id="PF25800">
    <property type="entry name" value="FimV_N"/>
    <property type="match status" value="1"/>
</dbReference>
<dbReference type="AlphaFoldDB" id="U5T4M2"/>
<proteinExistence type="predicted"/>
<reference evidence="6 7" key="1">
    <citation type="journal article" date="2013" name="BMC Genomics">
        <title>Genomes of "Spiribacter", a streamlined, successful halophilic bacterium.</title>
        <authorList>
            <person name="Lopez-Perez M."/>
            <person name="Ghai R."/>
            <person name="Leon M.J."/>
            <person name="Rodriguez-Olmos A."/>
            <person name="Copa-Patino J.L."/>
            <person name="Soliveri J."/>
            <person name="Sanchez-Porro C."/>
            <person name="Ventosa A."/>
            <person name="Rodriguez-Valera F."/>
        </authorList>
    </citation>
    <scope>NUCLEOTIDE SEQUENCE [LARGE SCALE GENOMIC DNA]</scope>
    <source>
        <strain evidence="6 7">UAH-SP71</strain>
    </source>
</reference>
<dbReference type="STRING" id="1335757.SPICUR_07235"/>
<dbReference type="OrthoDB" id="5298707at2"/>
<dbReference type="eggNOG" id="COG3170">
    <property type="taxonomic scope" value="Bacteria"/>
</dbReference>
<dbReference type="NCBIfam" id="TIGR03505">
    <property type="entry name" value="FimV_core"/>
    <property type="match status" value="1"/>
</dbReference>
<evidence type="ECO:0000256" key="2">
    <source>
        <dbReference type="SAM" id="MobiDB-lite"/>
    </source>
</evidence>
<keyword evidence="3" id="KW-0472">Membrane</keyword>
<dbReference type="RefSeq" id="WP_023367548.1">
    <property type="nucleotide sequence ID" value="NC_022664.1"/>
</dbReference>
<organism evidence="6 7">
    <name type="scientific">Spiribacter curvatus</name>
    <dbReference type="NCBI Taxonomy" id="1335757"/>
    <lineage>
        <taxon>Bacteria</taxon>
        <taxon>Pseudomonadati</taxon>
        <taxon>Pseudomonadota</taxon>
        <taxon>Gammaproteobacteria</taxon>
        <taxon>Chromatiales</taxon>
        <taxon>Ectothiorhodospiraceae</taxon>
        <taxon>Spiribacter</taxon>
    </lineage>
</organism>
<keyword evidence="7" id="KW-1185">Reference proteome</keyword>
<keyword evidence="4" id="KW-0732">Signal</keyword>
<gene>
    <name evidence="6" type="ORF">SPICUR_07235</name>
</gene>
<sequence length="541" mass="58154">MRRAVVLTVLWLMALPSAWALQLGDLALESQPGAPLSGRIPIIDAGGMSLDRVQADLAGDRAHAEAGINPSALPPGLMLTRGGAATDDIQVTTANPPELAADGPALEFLVRLRWSEGRVLRRYRVESDGVALQGTASSTARYGPTEGDDTLYSIAEQLRPQAVTNNQMMLSLLAENPASFNADNVNALQRDAFLTVPRGDALRFPDEATATERVLAQQRTWRTGERPQAVEESAPEAPEAPEPSEPPQSPEPVSDIRPMLALLPADPAATQPTPAERDARVNEALAPLEAQLDRLETSNESLSAQNRSLQETLAQLQSDVQRLEGLLAQSVPASRPTASAAPTAATAVEERADAVTAAMVRAWLMDEARAAIANPRATLRAPWAQWTLGGVALLLMLVLFRIRRRRARQGAAAAAMPPHWQPSRSDVAAGPVAAEPSLGETRVRPLDEAPGDPLERASELIAYGQLHGAQSVLDEALGEEPDSVDLRLKLLDVLAMREDQAGFESEAHVLQAQINDPEDVRWQRIAAKGRMLSPDYPLFQA</sequence>
<accession>U5T4M2</accession>
<protein>
    <recommendedName>
        <fullName evidence="5">FimV N-terminal domain-containing protein</fullName>
    </recommendedName>
</protein>
<keyword evidence="3" id="KW-0812">Transmembrane</keyword>
<keyword evidence="1" id="KW-0175">Coiled coil</keyword>